<gene>
    <name evidence="1" type="ORF">CTOB1V02_LOCUS8858</name>
</gene>
<reference evidence="1" key="1">
    <citation type="submission" date="2020-11" db="EMBL/GenBank/DDBJ databases">
        <authorList>
            <person name="Tran Van P."/>
        </authorList>
    </citation>
    <scope>NUCLEOTIDE SEQUENCE</scope>
</reference>
<dbReference type="EMBL" id="OB663118">
    <property type="protein sequence ID" value="CAD7231003.1"/>
    <property type="molecule type" value="Genomic_DNA"/>
</dbReference>
<feature type="non-terminal residue" evidence="1">
    <location>
        <position position="1"/>
    </location>
</feature>
<name>A0A7R8ZP05_9CRUS</name>
<protein>
    <submittedName>
        <fullName evidence="1">Uncharacterized protein</fullName>
    </submittedName>
</protein>
<evidence type="ECO:0000313" key="1">
    <source>
        <dbReference type="EMBL" id="CAD7231003.1"/>
    </source>
</evidence>
<accession>A0A7R8ZP05</accession>
<sequence length="110" mass="12248">MQIQFVLIMAFWTMISSGSTVQTISETLDVLEARINAVDDAKFVDAADKASLLALTTGLRTIIAAVDKDFENVTLGEFRLFREIVLNAAVQMGRIRFQLSRVRSGIENRP</sequence>
<organism evidence="1">
    <name type="scientific">Cyprideis torosa</name>
    <dbReference type="NCBI Taxonomy" id="163714"/>
    <lineage>
        <taxon>Eukaryota</taxon>
        <taxon>Metazoa</taxon>
        <taxon>Ecdysozoa</taxon>
        <taxon>Arthropoda</taxon>
        <taxon>Crustacea</taxon>
        <taxon>Oligostraca</taxon>
        <taxon>Ostracoda</taxon>
        <taxon>Podocopa</taxon>
        <taxon>Podocopida</taxon>
        <taxon>Cytherocopina</taxon>
        <taxon>Cytheroidea</taxon>
        <taxon>Cytherideidae</taxon>
        <taxon>Cyprideis</taxon>
    </lineage>
</organism>
<proteinExistence type="predicted"/>
<dbReference type="AlphaFoldDB" id="A0A7R8ZP05"/>